<dbReference type="AlphaFoldDB" id="A0A7T8HHC3"/>
<accession>A0A7T8HHC3</accession>
<feature type="domain" description="Beta/gamma crystallin 'Greek key'" evidence="4">
    <location>
        <begin position="117"/>
        <end position="201"/>
    </location>
</feature>
<evidence type="ECO:0000256" key="1">
    <source>
        <dbReference type="ARBA" id="ARBA00009646"/>
    </source>
</evidence>
<dbReference type="EMBL" id="CP045896">
    <property type="protein sequence ID" value="QQP49927.1"/>
    <property type="molecule type" value="Genomic_DNA"/>
</dbReference>
<organism evidence="5 6">
    <name type="scientific">Caligus rogercresseyi</name>
    <name type="common">Sea louse</name>
    <dbReference type="NCBI Taxonomy" id="217165"/>
    <lineage>
        <taxon>Eukaryota</taxon>
        <taxon>Metazoa</taxon>
        <taxon>Ecdysozoa</taxon>
        <taxon>Arthropoda</taxon>
        <taxon>Crustacea</taxon>
        <taxon>Multicrustacea</taxon>
        <taxon>Hexanauplia</taxon>
        <taxon>Copepoda</taxon>
        <taxon>Siphonostomatoida</taxon>
        <taxon>Caligidae</taxon>
        <taxon>Caligus</taxon>
    </lineage>
</organism>
<gene>
    <name evidence="5" type="ORF">FKW44_010755</name>
</gene>
<dbReference type="Gene3D" id="2.60.20.10">
    <property type="entry name" value="Crystallins"/>
    <property type="match status" value="2"/>
</dbReference>
<evidence type="ECO:0000256" key="2">
    <source>
        <dbReference type="ARBA" id="ARBA00022737"/>
    </source>
</evidence>
<feature type="domain" description="Beta/gamma crystallin 'Greek key'" evidence="4">
    <location>
        <begin position="23"/>
        <end position="104"/>
    </location>
</feature>
<protein>
    <submittedName>
        <fullName evidence="5">Beta-crystallin A1</fullName>
    </submittedName>
</protein>
<sequence length="233" mass="26243">MKVTCLILLVLSASALSTKAPQKAVVYDATNLNGNQLNIYGYKEDLSTDGFDNRIWSTRVSGIWLFYENIRFNSETSGLVFFAYGDSFSVNTLEDLNGRVSSVRNSGIGSTYKDISLNIYEKEGFAGEEEYFTNDIPYLRQKNFGESIILTGCLPWTLYSEKYFAGDRICVEPSDVIQCNPGMYPRLNDLPGFHNGVSSARIGCYSTKKLRGNYMQRNSTGLYKPDTKKMLFL</sequence>
<keyword evidence="6" id="KW-1185">Reference proteome</keyword>
<dbReference type="InterPro" id="IPR011024">
    <property type="entry name" value="G_crystallin-like"/>
</dbReference>
<reference evidence="6" key="1">
    <citation type="submission" date="2021-01" db="EMBL/GenBank/DDBJ databases">
        <title>Caligus Genome Assembly.</title>
        <authorList>
            <person name="Gallardo-Escarate C."/>
        </authorList>
    </citation>
    <scope>NUCLEOTIDE SEQUENCE [LARGE SCALE GENOMIC DNA]</scope>
</reference>
<comment type="similarity">
    <text evidence="1">Belongs to the beta/gamma-crystallin family.</text>
</comment>
<keyword evidence="2" id="KW-0677">Repeat</keyword>
<feature type="signal peptide" evidence="3">
    <location>
        <begin position="1"/>
        <end position="15"/>
    </location>
</feature>
<dbReference type="SUPFAM" id="SSF49695">
    <property type="entry name" value="gamma-Crystallin-like"/>
    <property type="match status" value="1"/>
</dbReference>
<dbReference type="Pfam" id="PF00030">
    <property type="entry name" value="Crystall"/>
    <property type="match status" value="2"/>
</dbReference>
<dbReference type="OrthoDB" id="8407241at2759"/>
<dbReference type="Proteomes" id="UP000595437">
    <property type="component" value="Chromosome 7"/>
</dbReference>
<proteinExistence type="inferred from homology"/>
<feature type="chain" id="PRO_5031304283" evidence="3">
    <location>
        <begin position="16"/>
        <end position="233"/>
    </location>
</feature>
<evidence type="ECO:0000313" key="5">
    <source>
        <dbReference type="EMBL" id="QQP49927.1"/>
    </source>
</evidence>
<keyword evidence="3" id="KW-0732">Signal</keyword>
<dbReference type="InterPro" id="IPR001064">
    <property type="entry name" value="Beta/gamma_crystallin"/>
</dbReference>
<evidence type="ECO:0000259" key="4">
    <source>
        <dbReference type="Pfam" id="PF00030"/>
    </source>
</evidence>
<name>A0A7T8HHC3_CALRO</name>
<evidence type="ECO:0000256" key="3">
    <source>
        <dbReference type="SAM" id="SignalP"/>
    </source>
</evidence>
<evidence type="ECO:0000313" key="6">
    <source>
        <dbReference type="Proteomes" id="UP000595437"/>
    </source>
</evidence>